<comment type="caution">
    <text evidence="10">The sequence shown here is derived from an EMBL/GenBank/DDBJ whole genome shotgun (WGS) entry which is preliminary data.</text>
</comment>
<sequence>MNNRRETGEFSYFSAPPGIFIGQIPIIPPVPNPVPVPVTLGFSGRIYFNSAVEATAYLSLQLPVAHPLLGYTMVVERHYLPTYYHLPYGHNNPVVPLAAYLVEGGAIHQDVAQANMVANVVEHQAAQNNQVEVQHAPQPQNQFQEQVEHPLPQETPILFVPSHTEATDQTGGQGTEVSRHEAPSVDADIGNAVPVISVPPKIWLNIADRKRETNKRKKQKAQSRTMPSQAPHSQIAQNEQPSVDNASQEESGAGASTQRGKLTTTEDTDVPSSSKKSEASGAGASKQRGKLTKTEDTDVPSSSKKSEASGAGASTQRGKLTKTEDTDVPSSSKKSEASGAGGTPPSVDAVSKIAGAESSCKAQSDESEELHDLNQSKEFSENKASSSPNHLSLAQSCKGENVQAGSEGTKPQHPLREVSSGEAQRISQDISVPPSASDKQLSSALEWKDCTDDLVQVSRFLRENFYDDTWEYIPSHTVESLEWSMKPPGFRVLLGVKSKIKEDLLGFVSAVSTHIWKEGQVVSVCTIRLLCVHKKLRKKTGGFNIGSCMIAEVKRRFEAHGIFSAVYSANKIPTSTSFPKPLKKCSVYCKLINPKPQGEDNKPQTRTSGLRKMKETDVRHVTKLLQRYLKTFKVATYLTANEVSHWMVPRKDLVYTYVVVSPRTGNITDFFSFYTEVASLVDSDKELKIAHAYYNLAEETKPQVLLQDMLSICEEQSFHIFAATATLENSKFLCDPELGFQKSRDDLCCFIHPLTEELEDMNDEDTVMVML</sequence>
<evidence type="ECO:0000259" key="8">
    <source>
        <dbReference type="Pfam" id="PF01233"/>
    </source>
</evidence>
<evidence type="ECO:0000313" key="10">
    <source>
        <dbReference type="EMBL" id="CAA7044194.1"/>
    </source>
</evidence>
<evidence type="ECO:0000256" key="1">
    <source>
        <dbReference type="ARBA" id="ARBA00009469"/>
    </source>
</evidence>
<feature type="compositionally biased region" description="Polar residues" evidence="7">
    <location>
        <begin position="421"/>
        <end position="430"/>
    </location>
</feature>
<proteinExistence type="inferred from homology"/>
<comment type="function">
    <text evidence="5">Adds a myristoyl group to the N-terminal glycine residue of certain cellular proteins.</text>
</comment>
<dbReference type="GO" id="GO:0005737">
    <property type="term" value="C:cytoplasm"/>
    <property type="evidence" value="ECO:0007669"/>
    <property type="project" value="TreeGrafter"/>
</dbReference>
<reference evidence="10" key="1">
    <citation type="submission" date="2020-01" db="EMBL/GenBank/DDBJ databases">
        <authorList>
            <person name="Mishra B."/>
        </authorList>
    </citation>
    <scope>NUCLEOTIDE SEQUENCE [LARGE SCALE GENOMIC DNA]</scope>
</reference>
<feature type="compositionally biased region" description="Basic residues" evidence="7">
    <location>
        <begin position="212"/>
        <end position="221"/>
    </location>
</feature>
<dbReference type="OrthoDB" id="60315at2759"/>
<evidence type="ECO:0000313" key="11">
    <source>
        <dbReference type="Proteomes" id="UP000467841"/>
    </source>
</evidence>
<evidence type="ECO:0000256" key="7">
    <source>
        <dbReference type="SAM" id="MobiDB-lite"/>
    </source>
</evidence>
<protein>
    <recommendedName>
        <fullName evidence="2 5">Glycylpeptide N-tetradecanoyltransferase</fullName>
        <ecNumber evidence="2 5">2.3.1.97</ecNumber>
    </recommendedName>
</protein>
<evidence type="ECO:0000256" key="2">
    <source>
        <dbReference type="ARBA" id="ARBA00012923"/>
    </source>
</evidence>
<keyword evidence="3 5" id="KW-0808">Transferase</keyword>
<dbReference type="InterPro" id="IPR022676">
    <property type="entry name" value="NMT_N"/>
</dbReference>
<comment type="similarity">
    <text evidence="1 6">Belongs to the NMT family.</text>
</comment>
<comment type="catalytic activity">
    <reaction evidence="5">
        <text>N-terminal glycyl-[protein] + tetradecanoyl-CoA = N-tetradecanoylglycyl-[protein] + CoA + H(+)</text>
        <dbReference type="Rhea" id="RHEA:15521"/>
        <dbReference type="Rhea" id="RHEA-COMP:12666"/>
        <dbReference type="Rhea" id="RHEA-COMP:12667"/>
        <dbReference type="ChEBI" id="CHEBI:15378"/>
        <dbReference type="ChEBI" id="CHEBI:57287"/>
        <dbReference type="ChEBI" id="CHEBI:57385"/>
        <dbReference type="ChEBI" id="CHEBI:64723"/>
        <dbReference type="ChEBI" id="CHEBI:133050"/>
        <dbReference type="EC" id="2.3.1.97"/>
    </reaction>
</comment>
<dbReference type="EMBL" id="CACVBM020001296">
    <property type="protein sequence ID" value="CAA7044194.1"/>
    <property type="molecule type" value="Genomic_DNA"/>
</dbReference>
<dbReference type="Proteomes" id="UP000467841">
    <property type="component" value="Unassembled WGS sequence"/>
</dbReference>
<evidence type="ECO:0000256" key="3">
    <source>
        <dbReference type="ARBA" id="ARBA00022679"/>
    </source>
</evidence>
<keyword evidence="4 5" id="KW-0012">Acyltransferase</keyword>
<feature type="region of interest" description="Disordered" evidence="7">
    <location>
        <begin position="164"/>
        <end position="186"/>
    </location>
</feature>
<organism evidence="10 11">
    <name type="scientific">Microthlaspi erraticum</name>
    <dbReference type="NCBI Taxonomy" id="1685480"/>
    <lineage>
        <taxon>Eukaryota</taxon>
        <taxon>Viridiplantae</taxon>
        <taxon>Streptophyta</taxon>
        <taxon>Embryophyta</taxon>
        <taxon>Tracheophyta</taxon>
        <taxon>Spermatophyta</taxon>
        <taxon>Magnoliopsida</taxon>
        <taxon>eudicotyledons</taxon>
        <taxon>Gunneridae</taxon>
        <taxon>Pentapetalae</taxon>
        <taxon>rosids</taxon>
        <taxon>malvids</taxon>
        <taxon>Brassicales</taxon>
        <taxon>Brassicaceae</taxon>
        <taxon>Coluteocarpeae</taxon>
        <taxon>Microthlaspi</taxon>
    </lineage>
</organism>
<feature type="compositionally biased region" description="Polar residues" evidence="7">
    <location>
        <begin position="222"/>
        <end position="265"/>
    </location>
</feature>
<dbReference type="Pfam" id="PF01233">
    <property type="entry name" value="NMT"/>
    <property type="match status" value="1"/>
</dbReference>
<feature type="compositionally biased region" description="Polar residues" evidence="7">
    <location>
        <begin position="382"/>
        <end position="395"/>
    </location>
</feature>
<feature type="domain" description="Glycylpeptide N-tetradecanoyltransferase N-terminal" evidence="8">
    <location>
        <begin position="439"/>
        <end position="574"/>
    </location>
</feature>
<dbReference type="PANTHER" id="PTHR11377">
    <property type="entry name" value="N-MYRISTOYL TRANSFERASE"/>
    <property type="match status" value="1"/>
</dbReference>
<dbReference type="PANTHER" id="PTHR11377:SF22">
    <property type="entry name" value="GLYCYLPEPTIDE N-TETRADECANOYLTRANSFERASE"/>
    <property type="match status" value="1"/>
</dbReference>
<dbReference type="InterPro" id="IPR016181">
    <property type="entry name" value="Acyl_CoA_acyltransferase"/>
</dbReference>
<accession>A0A6D2JR79</accession>
<evidence type="ECO:0000256" key="4">
    <source>
        <dbReference type="ARBA" id="ARBA00023315"/>
    </source>
</evidence>
<name>A0A6D2JR79_9BRAS</name>
<keyword evidence="11" id="KW-1185">Reference proteome</keyword>
<feature type="domain" description="Glycylpeptide N-tetradecanoyltransferase C-terminal" evidence="9">
    <location>
        <begin position="604"/>
        <end position="736"/>
    </location>
</feature>
<dbReference type="SUPFAM" id="SSF55729">
    <property type="entry name" value="Acyl-CoA N-acyltransferases (Nat)"/>
    <property type="match status" value="2"/>
</dbReference>
<dbReference type="AlphaFoldDB" id="A0A6D2JR79"/>
<feature type="region of interest" description="Disordered" evidence="7">
    <location>
        <begin position="207"/>
        <end position="437"/>
    </location>
</feature>
<dbReference type="Gene3D" id="3.40.630.30">
    <property type="match status" value="2"/>
</dbReference>
<dbReference type="Pfam" id="PF02799">
    <property type="entry name" value="NMT_C"/>
    <property type="match status" value="1"/>
</dbReference>
<evidence type="ECO:0000256" key="5">
    <source>
        <dbReference type="RuleBase" id="RU000586"/>
    </source>
</evidence>
<feature type="compositionally biased region" description="Basic and acidic residues" evidence="7">
    <location>
        <begin position="370"/>
        <end position="381"/>
    </location>
</feature>
<dbReference type="InterPro" id="IPR000903">
    <property type="entry name" value="NMT"/>
</dbReference>
<dbReference type="GO" id="GO:0004379">
    <property type="term" value="F:glycylpeptide N-tetradecanoyltransferase activity"/>
    <property type="evidence" value="ECO:0007669"/>
    <property type="project" value="UniProtKB-EC"/>
</dbReference>
<evidence type="ECO:0000256" key="6">
    <source>
        <dbReference type="RuleBase" id="RU004178"/>
    </source>
</evidence>
<gene>
    <name evidence="10" type="ORF">MERR_LOCUS31429</name>
</gene>
<dbReference type="InterPro" id="IPR022677">
    <property type="entry name" value="NMT_C"/>
</dbReference>
<evidence type="ECO:0000259" key="9">
    <source>
        <dbReference type="Pfam" id="PF02799"/>
    </source>
</evidence>
<dbReference type="EC" id="2.3.1.97" evidence="2 5"/>